<name>A0AA48KDF0_9BACT</name>
<evidence type="ECO:0000313" key="1">
    <source>
        <dbReference type="EMBL" id="BDU77000.1"/>
    </source>
</evidence>
<dbReference type="RefSeq" id="WP_316410056.1">
    <property type="nucleotide sequence ID" value="NZ_AP027081.1"/>
</dbReference>
<evidence type="ECO:0000313" key="2">
    <source>
        <dbReference type="Proteomes" id="UP001228113"/>
    </source>
</evidence>
<dbReference type="Proteomes" id="UP001228113">
    <property type="component" value="Chromosome"/>
</dbReference>
<sequence length="570" mass="61175">MSPFRRFLSTRHPAWRAVGWLLVLAIAGSTGLFMARGPRALKPGAAAYPGEGTQGRFGTFVEHLGSGTFALSYDTIEGTREEVRLGKVAGRLEEPGTVWGMVSPSATRQAGAWTLMGPLQVEAKDLEGVLTGRGFMTDPRPALGWNQGVWTGLGPLVWDDLEGSGQGRWFLPAGWTRSLDGRFKVARGPVRWEAAHPGALQTLTASTMEATLGFQEGTLGGVDARLDGGAVQAHRVDITLPTVTFLAPVTFQRGDGWTGSAEGGVAPRPPKGQPFDQMEFRQFQATRPIEGGTEAVNAQGARWTSAGLRLEGDVRLEQPADKATAILRAPRVLQRTGPGPDLPADLREGETWAEPQAVLTWGPRTLSSPRMIGRHRTRTWRVQAPVLGRGELGTFSAGAGEGSTRRWVFKGPIQARFFDGALVRGDQLVWEDGAMTLTGRPVTWTRLRQRLTGMKVQRMGDVVRFPEGISGALAGQGGDINLQADKADARGSLLNLDGRVTCTGEGWRLQADRISVTLGPGNTVKQISANGSVVLKGRMGEGRGEALDLDPVNQAAKWHGGVRAVTEVRP</sequence>
<dbReference type="EMBL" id="AP027081">
    <property type="protein sequence ID" value="BDU77000.1"/>
    <property type="molecule type" value="Genomic_DNA"/>
</dbReference>
<dbReference type="KEGG" id="msea:METESE_19580"/>
<dbReference type="AlphaFoldDB" id="A0AA48KDF0"/>
<reference evidence="1" key="1">
    <citation type="journal article" date="2023" name="Int. J. Syst. Evol. Microbiol.">
        <title>Mesoterricola silvestris gen. nov., sp. nov., Mesoterricola sediminis sp. nov., Geothrix oryzae sp. nov., Geothrix edaphica sp. nov., Geothrix rubra sp. nov., and Geothrix limicola sp. nov., six novel members of Acidobacteriota isolated from soils.</title>
        <authorList>
            <person name="Itoh H."/>
            <person name="Sugisawa Y."/>
            <person name="Mise K."/>
            <person name="Xu Z."/>
            <person name="Kuniyasu M."/>
            <person name="Ushijima N."/>
            <person name="Kawano K."/>
            <person name="Kobayashi E."/>
            <person name="Shiratori Y."/>
            <person name="Masuda Y."/>
            <person name="Senoo K."/>
        </authorList>
    </citation>
    <scope>NUCLEOTIDE SEQUENCE</scope>
    <source>
        <strain evidence="1">W786</strain>
    </source>
</reference>
<keyword evidence="2" id="KW-1185">Reference proteome</keyword>
<organism evidence="1 2">
    <name type="scientific">Mesoterricola sediminis</name>
    <dbReference type="NCBI Taxonomy" id="2927980"/>
    <lineage>
        <taxon>Bacteria</taxon>
        <taxon>Pseudomonadati</taxon>
        <taxon>Acidobacteriota</taxon>
        <taxon>Holophagae</taxon>
        <taxon>Holophagales</taxon>
        <taxon>Holophagaceae</taxon>
        <taxon>Mesoterricola</taxon>
    </lineage>
</organism>
<proteinExistence type="predicted"/>
<protein>
    <submittedName>
        <fullName evidence="1">Uncharacterized protein</fullName>
    </submittedName>
</protein>
<accession>A0AA48KDF0</accession>
<gene>
    <name evidence="1" type="ORF">METESE_19580</name>
</gene>